<reference evidence="7 8" key="1">
    <citation type="submission" date="2020-08" db="EMBL/GenBank/DDBJ databases">
        <title>Genome sequence of Sphingomonas daechungensis KACC 18115T.</title>
        <authorList>
            <person name="Hyun D.-W."/>
            <person name="Bae J.-W."/>
        </authorList>
    </citation>
    <scope>NUCLEOTIDE SEQUENCE [LARGE SCALE GENOMIC DNA]</scope>
    <source>
        <strain evidence="7 8">KACC 18115</strain>
    </source>
</reference>
<dbReference type="InterPro" id="IPR038488">
    <property type="entry name" value="Integrase_DNA-bd_sf"/>
</dbReference>
<feature type="domain" description="Tyr recombinase" evidence="6">
    <location>
        <begin position="202"/>
        <end position="397"/>
    </location>
</feature>
<dbReference type="InterPro" id="IPR010998">
    <property type="entry name" value="Integrase_recombinase_N"/>
</dbReference>
<dbReference type="InterPro" id="IPR025166">
    <property type="entry name" value="Integrase_DNA_bind_dom"/>
</dbReference>
<dbReference type="PROSITE" id="PS51898">
    <property type="entry name" value="TYR_RECOMBINASE"/>
    <property type="match status" value="1"/>
</dbReference>
<evidence type="ECO:0000256" key="1">
    <source>
        <dbReference type="ARBA" id="ARBA00008857"/>
    </source>
</evidence>
<keyword evidence="4" id="KW-0233">DNA recombination</keyword>
<evidence type="ECO:0000313" key="7">
    <source>
        <dbReference type="EMBL" id="QNP43152.1"/>
    </source>
</evidence>
<dbReference type="InterPro" id="IPR053876">
    <property type="entry name" value="Phage_int_M"/>
</dbReference>
<dbReference type="Gene3D" id="1.10.443.10">
    <property type="entry name" value="Intergrase catalytic core"/>
    <property type="match status" value="1"/>
</dbReference>
<dbReference type="Gene3D" id="3.30.160.390">
    <property type="entry name" value="Integrase, DNA-binding domain"/>
    <property type="match status" value="1"/>
</dbReference>
<dbReference type="EMBL" id="CP060780">
    <property type="protein sequence ID" value="QNP43152.1"/>
    <property type="molecule type" value="Genomic_DNA"/>
</dbReference>
<dbReference type="InterPro" id="IPR013762">
    <property type="entry name" value="Integrase-like_cat_sf"/>
</dbReference>
<dbReference type="InterPro" id="IPR050808">
    <property type="entry name" value="Phage_Integrase"/>
</dbReference>
<keyword evidence="8" id="KW-1185">Reference proteome</keyword>
<evidence type="ECO:0000256" key="2">
    <source>
        <dbReference type="ARBA" id="ARBA00022908"/>
    </source>
</evidence>
<evidence type="ECO:0000256" key="4">
    <source>
        <dbReference type="ARBA" id="ARBA00023172"/>
    </source>
</evidence>
<evidence type="ECO:0000259" key="6">
    <source>
        <dbReference type="PROSITE" id="PS51898"/>
    </source>
</evidence>
<evidence type="ECO:0000313" key="8">
    <source>
        <dbReference type="Proteomes" id="UP000516134"/>
    </source>
</evidence>
<gene>
    <name evidence="7" type="ORF">H9L15_14635</name>
</gene>
<sequence length="419" mass="47303">MLTNRQCQTAVPREKDYKLADSGGLYLHVLRTGSKIWRWKYRIHGKEKNLTFGPYPDVSLAAARDQRDEARKLKRGGSDPSVARKQQRAASASSAKQTFEVVALEWHARQQARWTERHSNIVLGRLKAEVFPHIGAVPVRQVTPPMVLDVLRRMEKRRAVDLARRVQQYISATYIYALGSGSAETNPAADMQKALPPVPKRKYPALRTVEEARALLRAAEAAPGHPLTKLASRLIALTAVRSGPLRHAEWSEFEGLETSTPIWRIPAAKMKLSLEQKEQEAFEFIVPLAPAAVEIVKLVKQFSGRAPYLFPNGRNSRAPMSENTLSIAYRRLPAFNSRHVPHGWRSTFSTIMNERAERAGRTGDRNIIDLMLAHQPKGVEAIYNRASFMERRREIAQEWADLLFEGLPPSSSLIEGQRN</sequence>
<comment type="similarity">
    <text evidence="1">Belongs to the 'phage' integrase family.</text>
</comment>
<evidence type="ECO:0000256" key="5">
    <source>
        <dbReference type="SAM" id="MobiDB-lite"/>
    </source>
</evidence>
<evidence type="ECO:0000256" key="3">
    <source>
        <dbReference type="ARBA" id="ARBA00023125"/>
    </source>
</evidence>
<name>A0ABX6T2N0_9SPHN</name>
<dbReference type="PANTHER" id="PTHR30629:SF2">
    <property type="entry name" value="PROPHAGE INTEGRASE INTS-RELATED"/>
    <property type="match status" value="1"/>
</dbReference>
<dbReference type="Proteomes" id="UP000516134">
    <property type="component" value="Chromosome"/>
</dbReference>
<proteinExistence type="inferred from homology"/>
<dbReference type="RefSeq" id="WP_187714582.1">
    <property type="nucleotide sequence ID" value="NZ_BAABJC010000001.1"/>
</dbReference>
<dbReference type="Pfam" id="PF22022">
    <property type="entry name" value="Phage_int_M"/>
    <property type="match status" value="1"/>
</dbReference>
<dbReference type="Pfam" id="PF00589">
    <property type="entry name" value="Phage_integrase"/>
    <property type="match status" value="1"/>
</dbReference>
<dbReference type="Pfam" id="PF13356">
    <property type="entry name" value="Arm-DNA-bind_3"/>
    <property type="match status" value="1"/>
</dbReference>
<dbReference type="InterPro" id="IPR002104">
    <property type="entry name" value="Integrase_catalytic"/>
</dbReference>
<organism evidence="7 8">
    <name type="scientific">Sphingomonas daechungensis</name>
    <dbReference type="NCBI Taxonomy" id="1176646"/>
    <lineage>
        <taxon>Bacteria</taxon>
        <taxon>Pseudomonadati</taxon>
        <taxon>Pseudomonadota</taxon>
        <taxon>Alphaproteobacteria</taxon>
        <taxon>Sphingomonadales</taxon>
        <taxon>Sphingomonadaceae</taxon>
        <taxon>Sphingomonas</taxon>
    </lineage>
</organism>
<dbReference type="PANTHER" id="PTHR30629">
    <property type="entry name" value="PROPHAGE INTEGRASE"/>
    <property type="match status" value="1"/>
</dbReference>
<dbReference type="SUPFAM" id="SSF56349">
    <property type="entry name" value="DNA breaking-rejoining enzymes"/>
    <property type="match status" value="1"/>
</dbReference>
<dbReference type="Gene3D" id="1.10.150.130">
    <property type="match status" value="1"/>
</dbReference>
<keyword evidence="3 7" id="KW-0238">DNA-binding</keyword>
<dbReference type="InterPro" id="IPR011010">
    <property type="entry name" value="DNA_brk_join_enz"/>
</dbReference>
<keyword evidence="2" id="KW-0229">DNA integration</keyword>
<dbReference type="GO" id="GO:0003677">
    <property type="term" value="F:DNA binding"/>
    <property type="evidence" value="ECO:0007669"/>
    <property type="project" value="UniProtKB-KW"/>
</dbReference>
<protein>
    <submittedName>
        <fullName evidence="7">Integrase arm-type DNA-binding domain-containing protein</fullName>
    </submittedName>
</protein>
<dbReference type="CDD" id="cd00801">
    <property type="entry name" value="INT_P4_C"/>
    <property type="match status" value="1"/>
</dbReference>
<accession>A0ABX6T2N0</accession>
<feature type="region of interest" description="Disordered" evidence="5">
    <location>
        <begin position="68"/>
        <end position="91"/>
    </location>
</feature>